<dbReference type="InterPro" id="IPR007565">
    <property type="entry name" value="4HFCP_synth"/>
</dbReference>
<feature type="active site" description="Schiff-base intermediate with substrate" evidence="5 6">
    <location>
        <position position="25"/>
    </location>
</feature>
<evidence type="ECO:0000313" key="8">
    <source>
        <dbReference type="Proteomes" id="UP000005741"/>
    </source>
</evidence>
<dbReference type="InParanoid" id="H1YWT1"/>
<reference evidence="7 8" key="1">
    <citation type="submission" date="2011-10" db="EMBL/GenBank/DDBJ databases">
        <title>The Improved High-Quality Draft genome of Methanoplanus limicola DSM 2279.</title>
        <authorList>
            <consortium name="US DOE Joint Genome Institute (JGI-PGF)"/>
            <person name="Lucas S."/>
            <person name="Copeland A."/>
            <person name="Lapidus A."/>
            <person name="Glavina del Rio T."/>
            <person name="Dalin E."/>
            <person name="Tice H."/>
            <person name="Bruce D."/>
            <person name="Goodwin L."/>
            <person name="Pitluck S."/>
            <person name="Peters L."/>
            <person name="Mikhailova N."/>
            <person name="Lu M."/>
            <person name="Kyrpides N."/>
            <person name="Mavromatis K."/>
            <person name="Ivanova N."/>
            <person name="Markowitz V."/>
            <person name="Cheng J.-F."/>
            <person name="Hugenholtz P."/>
            <person name="Woyke T."/>
            <person name="Wu D."/>
            <person name="Wirth R."/>
            <person name="Brambilla E.-M."/>
            <person name="Klenk H.-P."/>
            <person name="Eisen J.A."/>
        </authorList>
    </citation>
    <scope>NUCLEOTIDE SEQUENCE [LARGE SCALE GENOMIC DNA]</scope>
    <source>
        <strain evidence="7 8">DSM 2279</strain>
    </source>
</reference>
<evidence type="ECO:0000256" key="2">
    <source>
        <dbReference type="ARBA" id="ARBA00023239"/>
    </source>
</evidence>
<evidence type="ECO:0000313" key="7">
    <source>
        <dbReference type="EMBL" id="EHQ36822.1"/>
    </source>
</evidence>
<dbReference type="GO" id="GO:0016830">
    <property type="term" value="F:carbon-carbon lyase activity"/>
    <property type="evidence" value="ECO:0007669"/>
    <property type="project" value="UniProtKB-UniRule"/>
</dbReference>
<dbReference type="AlphaFoldDB" id="H1YWT1"/>
<evidence type="ECO:0000256" key="3">
    <source>
        <dbReference type="ARBA" id="ARBA00023270"/>
    </source>
</evidence>
<keyword evidence="8" id="KW-1185">Reference proteome</keyword>
<evidence type="ECO:0000256" key="1">
    <source>
        <dbReference type="ARBA" id="ARBA00003810"/>
    </source>
</evidence>
<dbReference type="RefSeq" id="WP_004079482.1">
    <property type="nucleotide sequence ID" value="NZ_CM001436.1"/>
</dbReference>
<dbReference type="HOGENOM" id="CLU_068659_0_0_2"/>
<dbReference type="SUPFAM" id="SSF51366">
    <property type="entry name" value="Ribulose-phoshate binding barrel"/>
    <property type="match status" value="1"/>
</dbReference>
<dbReference type="NCBIfam" id="NF002575">
    <property type="entry name" value="PRK02227.1-3"/>
    <property type="match status" value="1"/>
</dbReference>
<dbReference type="InterPro" id="IPR035081">
    <property type="entry name" value="4HFCP_synth_arc"/>
</dbReference>
<dbReference type="OrthoDB" id="81473at2157"/>
<protein>
    <recommendedName>
        <fullName evidence="5">(5-formylfuran-3-yl)methyl phosphate synthase</fullName>
        <ecNumber evidence="5">4.2.3.153</ecNumber>
    </recommendedName>
    <alternativeName>
        <fullName evidence="5">4-(hydroxymethyl)-2-furancarboxaldehyde-phosphate synthase</fullName>
        <shortName evidence="5">4-HFC-P synthase</shortName>
    </alternativeName>
</protein>
<comment type="similarity">
    <text evidence="5">Belongs to the MfnB family.</text>
</comment>
<comment type="catalytic activity">
    <reaction evidence="4 5">
        <text>2 D-glyceraldehyde 3-phosphate = 4-(hydroxymethyl)-2-furancarboxaldehyde phosphate + phosphate + 2 H2O</text>
        <dbReference type="Rhea" id="RHEA:43536"/>
        <dbReference type="ChEBI" id="CHEBI:15377"/>
        <dbReference type="ChEBI" id="CHEBI:43474"/>
        <dbReference type="ChEBI" id="CHEBI:59776"/>
        <dbReference type="ChEBI" id="CHEBI:83407"/>
        <dbReference type="EC" id="4.2.3.153"/>
    </reaction>
</comment>
<evidence type="ECO:0000256" key="5">
    <source>
        <dbReference type="HAMAP-Rule" id="MF_00681"/>
    </source>
</evidence>
<dbReference type="GO" id="GO:2001120">
    <property type="term" value="P:methanofuran biosynthetic process"/>
    <property type="evidence" value="ECO:0007669"/>
    <property type="project" value="UniProtKB-UniRule"/>
</dbReference>
<evidence type="ECO:0000256" key="4">
    <source>
        <dbReference type="ARBA" id="ARBA00047628"/>
    </source>
</evidence>
<accession>H1YWT1</accession>
<dbReference type="InterPro" id="IPR011060">
    <property type="entry name" value="RibuloseP-bd_barrel"/>
</dbReference>
<keyword evidence="3 5" id="KW-0704">Schiff base</keyword>
<dbReference type="PATRIC" id="fig|937775.9.peg.3132"/>
<comment type="function">
    <text evidence="1 5">Catalyzes the formation of 4-(hydroxymethyl)-2-furancarboxaldehyde phosphate (4-HFC-P) from two molecules of glyceraldehyde-3-P (GA-3-P).</text>
</comment>
<dbReference type="EMBL" id="CM001436">
    <property type="protein sequence ID" value="EHQ36822.1"/>
    <property type="molecule type" value="Genomic_DNA"/>
</dbReference>
<sequence length="228" mass="24223">MDLLVSPSSVAEAKYSLAADIVDVKKPSEGSLGANFPWVISEIKSLSEKPVSAAIGDYSFKPGSASQSAFGAASAGADYVKVGLMFEGEGNALEFIEAVVKGVKWRFPEKTVVIASYADYDRVDAISPFEMAPLAAKAGADVAMIDTAVKDGKGLFDFLSESELTEFTEMNRSLSLQTALAGSLKFEDIETLKKINPEIIGVRGMVCGGDRSAVIKPELVEKALNLVR</sequence>
<evidence type="ECO:0000256" key="6">
    <source>
        <dbReference type="PIRSR" id="PIRSR015957-1"/>
    </source>
</evidence>
<gene>
    <name evidence="5" type="primary">mfnB</name>
    <name evidence="7" type="ORF">Metlim_2787</name>
</gene>
<dbReference type="HAMAP" id="MF_00681">
    <property type="entry name" value="MfnB"/>
    <property type="match status" value="1"/>
</dbReference>
<dbReference type="STRING" id="937775.Metlim_2787"/>
<dbReference type="FunCoup" id="H1YWT1">
    <property type="interactions" value="85"/>
</dbReference>
<dbReference type="PIRSF" id="PIRSF015957">
    <property type="entry name" value="UCP015957"/>
    <property type="match status" value="1"/>
</dbReference>
<dbReference type="Proteomes" id="UP000005741">
    <property type="component" value="Chromosome"/>
</dbReference>
<name>H1YWT1_9EURY</name>
<keyword evidence="2 5" id="KW-0456">Lyase</keyword>
<dbReference type="EC" id="4.2.3.153" evidence="5"/>
<proteinExistence type="inferred from homology"/>
<dbReference type="Pfam" id="PF04476">
    <property type="entry name" value="4HFCP_synth"/>
    <property type="match status" value="1"/>
</dbReference>
<organism evidence="7 8">
    <name type="scientific">Methanoplanus limicola DSM 2279</name>
    <dbReference type="NCBI Taxonomy" id="937775"/>
    <lineage>
        <taxon>Archaea</taxon>
        <taxon>Methanobacteriati</taxon>
        <taxon>Methanobacteriota</taxon>
        <taxon>Stenosarchaea group</taxon>
        <taxon>Methanomicrobia</taxon>
        <taxon>Methanomicrobiales</taxon>
        <taxon>Methanomicrobiaceae</taxon>
        <taxon>Methanoplanus</taxon>
    </lineage>
</organism>
<comment type="pathway">
    <text evidence="5">Cofactor biosynthesis; methanofuran biosynthesis.</text>
</comment>
<feature type="active site" description="Proton acceptor" evidence="5 6">
    <location>
        <position position="81"/>
    </location>
</feature>
<dbReference type="UniPathway" id="UPA00080"/>